<dbReference type="PROSITE" id="PS51186">
    <property type="entry name" value="GNAT"/>
    <property type="match status" value="1"/>
</dbReference>
<dbReference type="Pfam" id="PF00583">
    <property type="entry name" value="Acetyltransf_1"/>
    <property type="match status" value="1"/>
</dbReference>
<dbReference type="Gene3D" id="3.40.630.30">
    <property type="match status" value="1"/>
</dbReference>
<accession>A0A9D1KAB4</accession>
<protein>
    <submittedName>
        <fullName evidence="2">GNAT family N-acetyltransferase</fullName>
    </submittedName>
</protein>
<organism evidence="2 3">
    <name type="scientific">Candidatus Caccosoma faecigallinarum</name>
    <dbReference type="NCBI Taxonomy" id="2840720"/>
    <lineage>
        <taxon>Bacteria</taxon>
        <taxon>Bacillati</taxon>
        <taxon>Bacillota</taxon>
        <taxon>Bacillota incertae sedis</taxon>
        <taxon>Candidatus Caccosoma</taxon>
    </lineage>
</organism>
<dbReference type="EMBL" id="DVKI01000117">
    <property type="protein sequence ID" value="HIT17468.1"/>
    <property type="molecule type" value="Genomic_DNA"/>
</dbReference>
<dbReference type="InterPro" id="IPR000182">
    <property type="entry name" value="GNAT_dom"/>
</dbReference>
<evidence type="ECO:0000259" key="1">
    <source>
        <dbReference type="PROSITE" id="PS51186"/>
    </source>
</evidence>
<reference evidence="2" key="2">
    <citation type="journal article" date="2021" name="PeerJ">
        <title>Extensive microbial diversity within the chicken gut microbiome revealed by metagenomics and culture.</title>
        <authorList>
            <person name="Gilroy R."/>
            <person name="Ravi A."/>
            <person name="Getino M."/>
            <person name="Pursley I."/>
            <person name="Horton D.L."/>
            <person name="Alikhan N.F."/>
            <person name="Baker D."/>
            <person name="Gharbi K."/>
            <person name="Hall N."/>
            <person name="Watson M."/>
            <person name="Adriaenssens E.M."/>
            <person name="Foster-Nyarko E."/>
            <person name="Jarju S."/>
            <person name="Secka A."/>
            <person name="Antonio M."/>
            <person name="Oren A."/>
            <person name="Chaudhuri R.R."/>
            <person name="La Ragione R."/>
            <person name="Hildebrand F."/>
            <person name="Pallen M.J."/>
        </authorList>
    </citation>
    <scope>NUCLEOTIDE SEQUENCE</scope>
    <source>
        <strain evidence="2">14508</strain>
    </source>
</reference>
<dbReference type="InterPro" id="IPR016181">
    <property type="entry name" value="Acyl_CoA_acyltransferase"/>
</dbReference>
<name>A0A9D1KAB4_9FIRM</name>
<proteinExistence type="predicted"/>
<dbReference type="Proteomes" id="UP000886893">
    <property type="component" value="Unassembled WGS sequence"/>
</dbReference>
<dbReference type="SUPFAM" id="SSF55729">
    <property type="entry name" value="Acyl-CoA N-acyltransferases (Nat)"/>
    <property type="match status" value="1"/>
</dbReference>
<comment type="caution">
    <text evidence="2">The sequence shown here is derived from an EMBL/GenBank/DDBJ whole genome shotgun (WGS) entry which is preliminary data.</text>
</comment>
<dbReference type="CDD" id="cd04301">
    <property type="entry name" value="NAT_SF"/>
    <property type="match status" value="1"/>
</dbReference>
<dbReference type="GO" id="GO:0016747">
    <property type="term" value="F:acyltransferase activity, transferring groups other than amino-acyl groups"/>
    <property type="evidence" value="ECO:0007669"/>
    <property type="project" value="InterPro"/>
</dbReference>
<evidence type="ECO:0000313" key="2">
    <source>
        <dbReference type="EMBL" id="HIT17468.1"/>
    </source>
</evidence>
<sequence length="141" mass="16673">MFELMQKKDYDFVKSLLPRLTLKQFHSLVDGKQGFIILKEKKTPIGVLTFTILWEKLPFMQHLIILESYRNQGYGKKAIQFFENHMKREGYSMILLSTQSDEKAQFLYRKLGFIDCGCLVLENTPFDQPLEIFLKKRIVES</sequence>
<gene>
    <name evidence="2" type="ORF">IAD04_03685</name>
</gene>
<reference evidence="2" key="1">
    <citation type="submission" date="2020-10" db="EMBL/GenBank/DDBJ databases">
        <authorList>
            <person name="Gilroy R."/>
        </authorList>
    </citation>
    <scope>NUCLEOTIDE SEQUENCE</scope>
    <source>
        <strain evidence="2">14508</strain>
    </source>
</reference>
<evidence type="ECO:0000313" key="3">
    <source>
        <dbReference type="Proteomes" id="UP000886893"/>
    </source>
</evidence>
<dbReference type="AlphaFoldDB" id="A0A9D1KAB4"/>
<feature type="domain" description="N-acetyltransferase" evidence="1">
    <location>
        <begin position="1"/>
        <end position="139"/>
    </location>
</feature>